<reference evidence="7 8" key="1">
    <citation type="submission" date="2012-04" db="EMBL/GenBank/DDBJ databases">
        <title>The Genome Sequence of Saprolegnia declina VS20.</title>
        <authorList>
            <consortium name="The Broad Institute Genome Sequencing Platform"/>
            <person name="Russ C."/>
            <person name="Nusbaum C."/>
            <person name="Tyler B."/>
            <person name="van West P."/>
            <person name="Dieguez-Uribeondo J."/>
            <person name="de Bruijn I."/>
            <person name="Tripathy S."/>
            <person name="Jiang R."/>
            <person name="Young S.K."/>
            <person name="Zeng Q."/>
            <person name="Gargeya S."/>
            <person name="Fitzgerald M."/>
            <person name="Haas B."/>
            <person name="Abouelleil A."/>
            <person name="Alvarado L."/>
            <person name="Arachchi H.M."/>
            <person name="Berlin A."/>
            <person name="Chapman S.B."/>
            <person name="Goldberg J."/>
            <person name="Griggs A."/>
            <person name="Gujja S."/>
            <person name="Hansen M."/>
            <person name="Howarth C."/>
            <person name="Imamovic A."/>
            <person name="Larimer J."/>
            <person name="McCowen C."/>
            <person name="Montmayeur A."/>
            <person name="Murphy C."/>
            <person name="Neiman D."/>
            <person name="Pearson M."/>
            <person name="Priest M."/>
            <person name="Roberts A."/>
            <person name="Saif S."/>
            <person name="Shea T."/>
            <person name="Sisk P."/>
            <person name="Sykes S."/>
            <person name="Wortman J."/>
            <person name="Nusbaum C."/>
            <person name="Birren B."/>
        </authorList>
    </citation>
    <scope>NUCLEOTIDE SEQUENCE [LARGE SCALE GENOMIC DNA]</scope>
    <source>
        <strain evidence="7 8">VS20</strain>
    </source>
</reference>
<dbReference type="RefSeq" id="XP_008615036.1">
    <property type="nucleotide sequence ID" value="XM_008616814.1"/>
</dbReference>
<accession>T0RNM1</accession>
<keyword evidence="2" id="KW-0677">Repeat</keyword>
<dbReference type="PROSITE" id="PS50294">
    <property type="entry name" value="WD_REPEATS_REGION"/>
    <property type="match status" value="1"/>
</dbReference>
<dbReference type="GeneID" id="19951529"/>
<evidence type="ECO:0000259" key="6">
    <source>
        <dbReference type="PROSITE" id="PS51783"/>
    </source>
</evidence>
<evidence type="ECO:0000256" key="1">
    <source>
        <dbReference type="ARBA" id="ARBA00022574"/>
    </source>
</evidence>
<dbReference type="PANTHER" id="PTHR46108">
    <property type="entry name" value="BLUE CHEESE"/>
    <property type="match status" value="1"/>
</dbReference>
<dbReference type="InterPro" id="IPR011993">
    <property type="entry name" value="PH-like_dom_sf"/>
</dbReference>
<proteinExistence type="predicted"/>
<dbReference type="PROSITE" id="PS50197">
    <property type="entry name" value="BEACH"/>
    <property type="match status" value="1"/>
</dbReference>
<dbReference type="Proteomes" id="UP000030762">
    <property type="component" value="Unassembled WGS sequence"/>
</dbReference>
<feature type="compositionally biased region" description="Polar residues" evidence="4">
    <location>
        <begin position="2304"/>
        <end position="2314"/>
    </location>
</feature>
<dbReference type="SUPFAM" id="SSF50978">
    <property type="entry name" value="WD40 repeat-like"/>
    <property type="match status" value="1"/>
</dbReference>
<dbReference type="Gene3D" id="1.10.1540.10">
    <property type="entry name" value="BEACH domain"/>
    <property type="match status" value="2"/>
</dbReference>
<feature type="compositionally biased region" description="Pro residues" evidence="4">
    <location>
        <begin position="25"/>
        <end position="35"/>
    </location>
</feature>
<dbReference type="SUPFAM" id="SSF50729">
    <property type="entry name" value="PH domain-like"/>
    <property type="match status" value="1"/>
</dbReference>
<dbReference type="eggNOG" id="KOG1787">
    <property type="taxonomic scope" value="Eukaryota"/>
</dbReference>
<dbReference type="PROSITE" id="PS51783">
    <property type="entry name" value="PH_BEACH"/>
    <property type="match status" value="1"/>
</dbReference>
<dbReference type="SUPFAM" id="SSF81837">
    <property type="entry name" value="BEACH domain"/>
    <property type="match status" value="2"/>
</dbReference>
<feature type="region of interest" description="Disordered" evidence="4">
    <location>
        <begin position="2304"/>
        <end position="2351"/>
    </location>
</feature>
<dbReference type="InterPro" id="IPR036372">
    <property type="entry name" value="BEACH_dom_sf"/>
</dbReference>
<dbReference type="Pfam" id="PF00400">
    <property type="entry name" value="WD40"/>
    <property type="match status" value="2"/>
</dbReference>
<dbReference type="InterPro" id="IPR051944">
    <property type="entry name" value="BEACH_domain_protein"/>
</dbReference>
<dbReference type="Gene3D" id="2.60.120.200">
    <property type="match status" value="1"/>
</dbReference>
<dbReference type="PANTHER" id="PTHR46108:SF4">
    <property type="entry name" value="BLUE CHEESE"/>
    <property type="match status" value="1"/>
</dbReference>
<dbReference type="InterPro" id="IPR036322">
    <property type="entry name" value="WD40_repeat_dom_sf"/>
</dbReference>
<dbReference type="InterPro" id="IPR015943">
    <property type="entry name" value="WD40/YVTN_repeat-like_dom_sf"/>
</dbReference>
<dbReference type="InterPro" id="IPR001680">
    <property type="entry name" value="WD40_rpt"/>
</dbReference>
<feature type="region of interest" description="Disordered" evidence="4">
    <location>
        <begin position="1"/>
        <end position="35"/>
    </location>
</feature>
<feature type="repeat" description="WD" evidence="3">
    <location>
        <begin position="2833"/>
        <end position="2874"/>
    </location>
</feature>
<dbReference type="Gene3D" id="2.30.29.30">
    <property type="entry name" value="Pleckstrin-homology domain (PH domain)/Phosphotyrosine-binding domain (PTB)"/>
    <property type="match status" value="1"/>
</dbReference>
<feature type="domain" description="BEACH" evidence="5">
    <location>
        <begin position="2338"/>
        <end position="2668"/>
    </location>
</feature>
<dbReference type="InParanoid" id="T0RNM1"/>
<evidence type="ECO:0000256" key="3">
    <source>
        <dbReference type="PROSITE-ProRule" id="PRU00221"/>
    </source>
</evidence>
<evidence type="ECO:0000313" key="8">
    <source>
        <dbReference type="Proteomes" id="UP000030762"/>
    </source>
</evidence>
<name>T0RNM1_SAPDV</name>
<organism evidence="7 8">
    <name type="scientific">Saprolegnia diclina (strain VS20)</name>
    <dbReference type="NCBI Taxonomy" id="1156394"/>
    <lineage>
        <taxon>Eukaryota</taxon>
        <taxon>Sar</taxon>
        <taxon>Stramenopiles</taxon>
        <taxon>Oomycota</taxon>
        <taxon>Saprolegniomycetes</taxon>
        <taxon>Saprolegniales</taxon>
        <taxon>Saprolegniaceae</taxon>
        <taxon>Saprolegnia</taxon>
    </lineage>
</organism>
<dbReference type="InterPro" id="IPR013320">
    <property type="entry name" value="ConA-like_dom_sf"/>
</dbReference>
<dbReference type="InterPro" id="IPR019775">
    <property type="entry name" value="WD40_repeat_CS"/>
</dbReference>
<dbReference type="SMART" id="SM01026">
    <property type="entry name" value="Beach"/>
    <property type="match status" value="1"/>
</dbReference>
<dbReference type="PROSITE" id="PS50082">
    <property type="entry name" value="WD_REPEATS_2"/>
    <property type="match status" value="2"/>
</dbReference>
<dbReference type="eggNOG" id="KOG1786">
    <property type="taxonomic scope" value="Eukaryota"/>
</dbReference>
<feature type="domain" description="BEACH-type PH" evidence="6">
    <location>
        <begin position="2390"/>
        <end position="2527"/>
    </location>
</feature>
<dbReference type="VEuPathDB" id="FungiDB:SDRG_10802"/>
<evidence type="ECO:0000256" key="4">
    <source>
        <dbReference type="SAM" id="MobiDB-lite"/>
    </source>
</evidence>
<evidence type="ECO:0000313" key="7">
    <source>
        <dbReference type="EMBL" id="EQC31637.1"/>
    </source>
</evidence>
<dbReference type="OMA" id="NAPANEE"/>
<evidence type="ECO:0008006" key="9">
    <source>
        <dbReference type="Google" id="ProtNLM"/>
    </source>
</evidence>
<dbReference type="OrthoDB" id="26681at2759"/>
<evidence type="ECO:0000259" key="5">
    <source>
        <dbReference type="PROSITE" id="PS50197"/>
    </source>
</evidence>
<dbReference type="InterPro" id="IPR023362">
    <property type="entry name" value="PH-BEACH_dom"/>
</dbReference>
<evidence type="ECO:0000256" key="2">
    <source>
        <dbReference type="ARBA" id="ARBA00022737"/>
    </source>
</evidence>
<dbReference type="InterPro" id="IPR000409">
    <property type="entry name" value="BEACH_dom"/>
</dbReference>
<keyword evidence="8" id="KW-1185">Reference proteome</keyword>
<dbReference type="EMBL" id="JH767168">
    <property type="protein sequence ID" value="EQC31637.1"/>
    <property type="molecule type" value="Genomic_DNA"/>
</dbReference>
<feature type="repeat" description="WD" evidence="3">
    <location>
        <begin position="3010"/>
        <end position="3041"/>
    </location>
</feature>
<protein>
    <recommendedName>
        <fullName evidence="9">BEACH domain-containing protein</fullName>
    </recommendedName>
</protein>
<dbReference type="Pfam" id="PF02138">
    <property type="entry name" value="Beach"/>
    <property type="match status" value="2"/>
</dbReference>
<feature type="compositionally biased region" description="Acidic residues" evidence="4">
    <location>
        <begin position="2317"/>
        <end position="2326"/>
    </location>
</feature>
<gene>
    <name evidence="7" type="ORF">SDRG_10802</name>
</gene>
<dbReference type="SMART" id="SM00320">
    <property type="entry name" value="WD40"/>
    <property type="match status" value="4"/>
</dbReference>
<dbReference type="Gene3D" id="2.130.10.10">
    <property type="entry name" value="YVTN repeat-like/Quinoprotein amine dehydrogenase"/>
    <property type="match status" value="2"/>
</dbReference>
<sequence length="3052" mass="333008">MKKQLNKLFGGLRKPTEAHDGKPATTPPPAPTPPPVVVAVDARLTKMTPRMKDIAMACKLMIAAMKRDGTSADVAKLATSVQTATKAILEMAGDGCIQQYFASDAGTAFCDQSTFPALVVETLDRLRLFFVVEHVQTLGASESPMDPQVETCITTLGACLLALCGNPRVMESYRCELGNLLRLVAEIYTPSCYGLRSSISNAIDAATLNAGAVWYLHDSRAIERSLATMRQLTYATAVTSANAATAISTLHSLALEADAPPLDTHLAVSRALGLVQTTAPDAVEEVRAPEHTFTLANHDAAVGLSALIRLVVASAKHALILVQDFHAARGYDVLWSVYRCAKESAEALYRMLLPLGDGPESVRNEAAIVALKDHVVEKLDDEQRVGLFALLTCVYTGDVATYTRLEPRQHVLASLVSKLPQVAWAAQPSVLLAVEAVGVVADFGLVRDSISVLCALCMDASTQELETISDHSFAVRACGTLRRLLDAAPTEHPLRASLVEFGLVDRGLVAMVAATANRSPEALAPVRHVLQAWAGLGAALFVRNAAAAARWRPTDAPTHLEKLLNALILDTETSMALISIPCTLAEIDTDDNVIGDVVRVLGLCQTYSTDMTRLAPAVALLQCLLTAHERVQRLYVCRVRGIEALLALLSTLPCDETRLRNELLNILTLLWRTPDLCDYTFANDLYTMLATHLVRWLDADGAALLELVLGLAFEIREAEVHVHHAAAVSVLCHLLGAVSSPAEWIHTWYTSVLQRLRSPEKAQLVAAGLFRWLLPLVVASPDPALYVPLLRCIAHDAMPLPQLRDCLRVVHALPPSLGLAFLYELVKAPTVPHTRFGPKALTHVASDKVWPTTSGYSVACWLQFTPPTTSVVAKNVTTSLALCEGVLEFDDCGPQYAVLVGSTLTLYANKDAAVAGATDAVTLDVVDVVTDNLDDPLAFGIVPRGGAGAIHARAETDADWNMWQRALAQVASPRPIAPLLSLYATDQPLCYTRIYFDGSLRIDAASSTKKASVVFKNVEMGLFLGSWHHIVLTHRKSVVGSSLVTLYIDGAEVTSKKLHYPASLAPSALRVTLGHDPQCPSATAGHDLCLGPLWLLADVLPPIGATVMFLQGPSFGHRFTGNSTAYGALYDWTEAVMCHLLHRLSGRRVDVSRAAKRLGLLKCLASTQREWALPTHDKVGDDDEVAPIELGFRAFLEANCKLSTLGREVLQLVSSFKWPDDLVLYASPCIDVLPESVLPLDLPRRLPSLGGLHAVLLPWFAKITTTDEMETALRVLVRCLKASASLLAAFLETHGHHWLAAFAQAHSALLDDRALQTLCKTAISGSLKLDVACMDAAFTARADKFPFPVVVNAHAMTQLVLNPLLRGCLSSLLQHLLLRLVSYLLHPVNPNALFNARQLRHCSFVQWLLGYLGALTRTPQSAEAPSLIEAVLCLFRAFLVMEAHIDDAIAVSDRLLMTLADPNGGALRRCLLRHILAELDGPGSVLGRTLVDAVVFRLASDKKMKASVLPQWYLGGAIDKPLVFSPDGFEVVLMEILLLAPSTPSGMSPDALLAQRVLMTLAQAQPAFGAHLLVNAHLARRLRQGIALHRGHASALLPLLAFVALIPLPRVQCDAAAMGDAFPEPSRYTPVAMDRVCVDAVWDLLGFLWSKNQADDASELTTLESVSWLTARLDADSLVFQALCRSSNLFLSVVIDCIGRLTDVLMPAETISHMAAVCLETFLRKALLERDDWGDHMLFTLWRWRDAETGLADWLNMLLRIVNHTEMLTAHCSIVAMKNLCGLCLGLLRLAVSDAKGPKKGYVTKPAAWTPALTLSVTTFLFQALELCNAPEKTPILGAEVQQYFYSLLVFATQGFILQGIYTAHDYGDDHCRLLEHLVTHKELLLQQTKGSCVLVYGAAPSANDAVSTGFRLHMRQLSLHGHQKELVVGPETDKSFAMCLATALFRMLLDDKEAVTWVAVQLWQFLITQRPMLVQDLLVVEPKSTLLPSMSTSSAKKEGLNLYVRGMDQLLAIDAPTSPAWPTFAAWVTAQYPILNDVLPARTDPMFDLFVDVLENILAVRKSSATKVEVAIHIPIEPTLPSPSPSVGAAVPEPSLMAASRLLVATNDQQMHQVEESMREAATQWQHVAPRSLWANVEGSATSLVVSSSSVYQASWMGPMTLDGTEGPCRMRRRLKPRDRAVMDDANEVSTKMAPVVTHPSLEFHDMVEVYRQLQYKSSESSCRVSFKEVSCKYQQTRDHLHELGADATPRLVAEAIVQRFFTPDSALGISPGVLEDVQSTLSGSENRLPSTLFDMADSEAMQTSVLRKPSTNDVHDDDERDDEKDEKPLPDVTSDGSDDEDECDRPSTASVMSVDLDEISVLSPRASAPETLAVDRNMYGSILRYLHRHDQVPLRCCNAGYLCGMGKALGVLVFCREALYFIEGYSAIDGSEPVSKRKTHLQVLVDLTDVLKAKANALRIVCDKTKSSNATLRKWRLPYGEIKQFYRMKYQLRPTGLEFVDTNGGTFFCTFDARSDRDDVFHALFGMPIHNSIYWAHVLRQGPLGSMKRLRQSLTKQWLRGAMSNFEYLIELNAMAGRSFNDLTQYPVFPWYVSENLHHWIDLIFGCKQRGEAAVDALNVFMHMTYEGTIDLDAIEDPVLREATLAQIENFGQTPSKLFNSPHPQRKMPTLHLQSHSSLMTHAHDLSLNAPSSVETYVKWHTPLAPPLVSIGKEYVHLKKASIAHVLQNEAIGDVKLCADKLVCRGLGSVLVPPRLKKCVDYGKHGHLILRALPKAKPLVVLEDVHLSAIRCAVFADDGLTLVSGGDDGVVNVIECVKLHGQRHFSHKGKLAGHDAPVLSVAINKAFNLVLSGSADLTAIVWDLRSQVYLRELCGHVTPLLHVGINGANGNLMTASATELRVWSLNGDLLACAVLPALGLHPITAAVTSRCDVWQNGVVVVTGHANGTLACWGLQYPSDVEGDQMQTSKKDEPVAPASVLSPRQRKPVAVAGHGKIVPSCRLYVMKLLLEHRAAVTAIALTADQRQVVSGDADGVCIRWHDDSLGATPFS</sequence>
<dbReference type="SUPFAM" id="SSF49899">
    <property type="entry name" value="Concanavalin A-like lectins/glucanases"/>
    <property type="match status" value="1"/>
</dbReference>
<keyword evidence="1 3" id="KW-0853">WD repeat</keyword>
<dbReference type="PROSITE" id="PS00678">
    <property type="entry name" value="WD_REPEATS_1"/>
    <property type="match status" value="1"/>
</dbReference>
<dbReference type="STRING" id="1156394.T0RNM1"/>